<feature type="signal peptide" evidence="2">
    <location>
        <begin position="1"/>
        <end position="26"/>
    </location>
</feature>
<gene>
    <name evidence="3" type="ORF">Syun_017420</name>
</gene>
<reference evidence="3 4" key="1">
    <citation type="submission" date="2024-01" db="EMBL/GenBank/DDBJ databases">
        <title>Genome assemblies of Stephania.</title>
        <authorList>
            <person name="Yang L."/>
        </authorList>
    </citation>
    <scope>NUCLEOTIDE SEQUENCE [LARGE SCALE GENOMIC DNA]</scope>
    <source>
        <strain evidence="3">YNDBR</strain>
        <tissue evidence="3">Leaf</tissue>
    </source>
</reference>
<dbReference type="PANTHER" id="PTHR33659:SF11">
    <property type="entry name" value="TRANSMEMBRANE PROTEIN"/>
    <property type="match status" value="1"/>
</dbReference>
<evidence type="ECO:0000313" key="3">
    <source>
        <dbReference type="EMBL" id="KAK9128623.1"/>
    </source>
</evidence>
<evidence type="ECO:0000256" key="1">
    <source>
        <dbReference type="SAM" id="Phobius"/>
    </source>
</evidence>
<feature type="transmembrane region" description="Helical" evidence="1">
    <location>
        <begin position="42"/>
        <end position="67"/>
    </location>
</feature>
<dbReference type="Proteomes" id="UP001420932">
    <property type="component" value="Unassembled WGS sequence"/>
</dbReference>
<comment type="caution">
    <text evidence="3">The sequence shown here is derived from an EMBL/GenBank/DDBJ whole genome shotgun (WGS) entry which is preliminary data.</text>
</comment>
<keyword evidence="1" id="KW-0472">Membrane</keyword>
<feature type="chain" id="PRO_5042976608" evidence="2">
    <location>
        <begin position="27"/>
        <end position="68"/>
    </location>
</feature>
<evidence type="ECO:0000256" key="2">
    <source>
        <dbReference type="SAM" id="SignalP"/>
    </source>
</evidence>
<accession>A0AAP0J703</accession>
<dbReference type="EMBL" id="JBBNAF010000007">
    <property type="protein sequence ID" value="KAK9128623.1"/>
    <property type="molecule type" value="Genomic_DNA"/>
</dbReference>
<evidence type="ECO:0000313" key="4">
    <source>
        <dbReference type="Proteomes" id="UP001420932"/>
    </source>
</evidence>
<keyword evidence="2" id="KW-0732">Signal</keyword>
<keyword evidence="1" id="KW-0812">Transmembrane</keyword>
<keyword evidence="4" id="KW-1185">Reference proteome</keyword>
<dbReference type="AlphaFoldDB" id="A0AAP0J703"/>
<name>A0AAP0J703_9MAGN</name>
<dbReference type="PANTHER" id="PTHR33659">
    <property type="entry name" value="PROTEIN, PUTATIVE-RELATED-RELATED"/>
    <property type="match status" value="1"/>
</dbReference>
<protein>
    <submittedName>
        <fullName evidence="3">Uncharacterized protein</fullName>
    </submittedName>
</protein>
<keyword evidence="1" id="KW-1133">Transmembrane helix</keyword>
<proteinExistence type="predicted"/>
<sequence length="68" mass="6860">MARFGVCAVLAFSVVFIASSIVASIAQDDGGIAPSPTMDAGVAGFALVESGVLICAALLFSLISLLWQ</sequence>
<organism evidence="3 4">
    <name type="scientific">Stephania yunnanensis</name>
    <dbReference type="NCBI Taxonomy" id="152371"/>
    <lineage>
        <taxon>Eukaryota</taxon>
        <taxon>Viridiplantae</taxon>
        <taxon>Streptophyta</taxon>
        <taxon>Embryophyta</taxon>
        <taxon>Tracheophyta</taxon>
        <taxon>Spermatophyta</taxon>
        <taxon>Magnoliopsida</taxon>
        <taxon>Ranunculales</taxon>
        <taxon>Menispermaceae</taxon>
        <taxon>Menispermoideae</taxon>
        <taxon>Cissampelideae</taxon>
        <taxon>Stephania</taxon>
    </lineage>
</organism>